<dbReference type="CDD" id="cd06423">
    <property type="entry name" value="CESA_like"/>
    <property type="match status" value="1"/>
</dbReference>
<dbReference type="Gene3D" id="3.20.20.370">
    <property type="entry name" value="Glycoside hydrolase/deacetylase"/>
    <property type="match status" value="1"/>
</dbReference>
<dbReference type="InterPro" id="IPR029044">
    <property type="entry name" value="Nucleotide-diphossugar_trans"/>
</dbReference>
<name>A0A4R4Y6G1_9PSEU</name>
<evidence type="ECO:0000256" key="4">
    <source>
        <dbReference type="SAM" id="Phobius"/>
    </source>
</evidence>
<protein>
    <submittedName>
        <fullName evidence="6">Glycosyltransferase</fullName>
    </submittedName>
</protein>
<comment type="caution">
    <text evidence="6">The sequence shown here is derived from an EMBL/GenBank/DDBJ whole genome shotgun (WGS) entry which is preliminary data.</text>
</comment>
<sequence length="699" mass="76427">MPRRSRIPRTPRAHWLLLGLVLLVLCGLLGLDSVLSRAGAPSTPSGSRQFVPESAFAGGSVIDPREPVVQHPPDRHLALTFADGPDPQWTPVLLDVLARHQVHATFFVTGAQAAENQALVRRIVDAGHEIGNRTLTRTDLRQAGDLRVQLELQATDLVLASAAGITTDLVQPPYATTGSLDYDAWKAFLRIGNHGRQVVLADLDSQDWRQPDAAAVLANSTPRDDRGAVLMMSGTAGPATVEALDRLLPGLQRSGWQVDSVGGTFQLPGTMNEAGIVDRIAGTLLATTIWSSARLSDALRVLLLAATVLVALRGVFVLLVVPIHVRRSRRWEPPWQISQRVGVIVPAYNEEAGIANTVRSILASEHPVEVIVVDDGSTDRTVEVVERLQERFPRIRLVRQENSGKAVALNTGLTAANSELVVMVDGDTVLEPDAVGRMVAHFTDPAIGAVSGNVKVGNRRSLLGRWQHIEYVIGFNLDRRVYDVLHCTPTAPGALGAFRRSAILEIGGVSDDTLAEDTDLTMALERAGWRVVYEQNAISWTEAPATYGQLWKQRYRWCYGTLQAIWKHRRAVVERGAAGRLGRRGLPYLLVFQVLLQVISPVVDVTACFALFTEDAGEVALTWLGFLVLQAVPGVIAFRLDGEPLRPLLVLPLQQIVYRQLMYLVVVQSVITALAGARLPWQKLERRGRIVPLAAGRRR</sequence>
<dbReference type="OrthoDB" id="9763050at2"/>
<dbReference type="Pfam" id="PF13641">
    <property type="entry name" value="Glyco_tranf_2_3"/>
    <property type="match status" value="1"/>
</dbReference>
<dbReference type="RefSeq" id="WP_132493636.1">
    <property type="nucleotide sequence ID" value="NZ_SMKW01000085.1"/>
</dbReference>
<feature type="transmembrane region" description="Helical" evidence="4">
    <location>
        <begin position="619"/>
        <end position="640"/>
    </location>
</feature>
<keyword evidence="3 6" id="KW-0808">Transferase</keyword>
<dbReference type="PROSITE" id="PS51677">
    <property type="entry name" value="NODB"/>
    <property type="match status" value="1"/>
</dbReference>
<evidence type="ECO:0000256" key="1">
    <source>
        <dbReference type="ARBA" id="ARBA00006739"/>
    </source>
</evidence>
<keyword evidence="4" id="KW-1133">Transmembrane helix</keyword>
<reference evidence="6 7" key="1">
    <citation type="submission" date="2019-03" db="EMBL/GenBank/DDBJ databases">
        <title>Draft genome sequences of novel Actinobacteria.</title>
        <authorList>
            <person name="Sahin N."/>
            <person name="Ay H."/>
            <person name="Saygin H."/>
        </authorList>
    </citation>
    <scope>NUCLEOTIDE SEQUENCE [LARGE SCALE GENOMIC DNA]</scope>
    <source>
        <strain evidence="6 7">7K502</strain>
    </source>
</reference>
<dbReference type="GO" id="GO:0005975">
    <property type="term" value="P:carbohydrate metabolic process"/>
    <property type="evidence" value="ECO:0007669"/>
    <property type="project" value="InterPro"/>
</dbReference>
<accession>A0A4R4Y6G1</accession>
<evidence type="ECO:0000256" key="2">
    <source>
        <dbReference type="ARBA" id="ARBA00022676"/>
    </source>
</evidence>
<evidence type="ECO:0000259" key="5">
    <source>
        <dbReference type="PROSITE" id="PS51677"/>
    </source>
</evidence>
<keyword evidence="2" id="KW-0328">Glycosyltransferase</keyword>
<dbReference type="EMBL" id="SMKW01000085">
    <property type="protein sequence ID" value="TDD38572.1"/>
    <property type="molecule type" value="Genomic_DNA"/>
</dbReference>
<dbReference type="GO" id="GO:0016810">
    <property type="term" value="F:hydrolase activity, acting on carbon-nitrogen (but not peptide) bonds"/>
    <property type="evidence" value="ECO:0007669"/>
    <property type="project" value="InterPro"/>
</dbReference>
<dbReference type="InterPro" id="IPR011330">
    <property type="entry name" value="Glyco_hydro/deAcase_b/a-brl"/>
</dbReference>
<evidence type="ECO:0000313" key="7">
    <source>
        <dbReference type="Proteomes" id="UP000294947"/>
    </source>
</evidence>
<dbReference type="AlphaFoldDB" id="A0A4R4Y6G1"/>
<dbReference type="Gene3D" id="3.90.550.10">
    <property type="entry name" value="Spore Coat Polysaccharide Biosynthesis Protein SpsA, Chain A"/>
    <property type="match status" value="1"/>
</dbReference>
<keyword evidence="4" id="KW-0472">Membrane</keyword>
<dbReference type="SUPFAM" id="SSF53448">
    <property type="entry name" value="Nucleotide-diphospho-sugar transferases"/>
    <property type="match status" value="1"/>
</dbReference>
<keyword evidence="4" id="KW-0812">Transmembrane</keyword>
<feature type="transmembrane region" description="Helical" evidence="4">
    <location>
        <begin position="661"/>
        <end position="681"/>
    </location>
</feature>
<evidence type="ECO:0000256" key="3">
    <source>
        <dbReference type="ARBA" id="ARBA00022679"/>
    </source>
</evidence>
<dbReference type="SUPFAM" id="SSF88713">
    <property type="entry name" value="Glycoside hydrolase/deacetylase"/>
    <property type="match status" value="1"/>
</dbReference>
<proteinExistence type="inferred from homology"/>
<keyword evidence="7" id="KW-1185">Reference proteome</keyword>
<comment type="similarity">
    <text evidence="1">Belongs to the glycosyltransferase 2 family.</text>
</comment>
<dbReference type="Pfam" id="PF01522">
    <property type="entry name" value="Polysacc_deac_1"/>
    <property type="match status" value="1"/>
</dbReference>
<gene>
    <name evidence="6" type="ORF">E1288_38635</name>
</gene>
<feature type="transmembrane region" description="Helical" evidence="4">
    <location>
        <begin position="588"/>
        <end position="613"/>
    </location>
</feature>
<organism evidence="6 7">
    <name type="scientific">Saccharopolyspora elongata</name>
    <dbReference type="NCBI Taxonomy" id="2530387"/>
    <lineage>
        <taxon>Bacteria</taxon>
        <taxon>Bacillati</taxon>
        <taxon>Actinomycetota</taxon>
        <taxon>Actinomycetes</taxon>
        <taxon>Pseudonocardiales</taxon>
        <taxon>Pseudonocardiaceae</taxon>
        <taxon>Saccharopolyspora</taxon>
    </lineage>
</organism>
<evidence type="ECO:0000313" key="6">
    <source>
        <dbReference type="EMBL" id="TDD38572.1"/>
    </source>
</evidence>
<dbReference type="Proteomes" id="UP000294947">
    <property type="component" value="Unassembled WGS sequence"/>
</dbReference>
<feature type="domain" description="NodB homology" evidence="5">
    <location>
        <begin position="75"/>
        <end position="259"/>
    </location>
</feature>
<dbReference type="InterPro" id="IPR002509">
    <property type="entry name" value="NODB_dom"/>
</dbReference>
<dbReference type="PANTHER" id="PTHR43630">
    <property type="entry name" value="POLY-BETA-1,6-N-ACETYL-D-GLUCOSAMINE SYNTHASE"/>
    <property type="match status" value="1"/>
</dbReference>
<dbReference type="GO" id="GO:0016757">
    <property type="term" value="F:glycosyltransferase activity"/>
    <property type="evidence" value="ECO:0007669"/>
    <property type="project" value="UniProtKB-KW"/>
</dbReference>
<dbReference type="PANTHER" id="PTHR43630:SF1">
    <property type="entry name" value="POLY-BETA-1,6-N-ACETYL-D-GLUCOSAMINE SYNTHASE"/>
    <property type="match status" value="1"/>
</dbReference>